<sequence>MQSEELGDSSSTSKEPSPTLEMTINATTSSPSPKPEPECGLQFSCDTDYSLDRIKLESYIEKIIPESPTCSDVIEEDSNFKDLPEVVDGNILQDPFKNVQEQNSSESIRSWLQRITHMQNEIQKKMGLENSAVLGRLSLDVPNNKANTSTPIPKTNKVLKYEDLPYMGEMTLDNSKPRRGRKPKKADICHLIYKNYGTILSGAPESSKELVEAEHALKKKQKDVTSASTNKNSVQNKIISSLLEKRLTQETRKSESLSESLTRKPTKLREQDQDEPLNLCIRDLNQLKIRLLRKNSKTYISDVMTEIKSEPQSDDEVEFINETTSLSSPDTINPPLGDYNPSTIPADSKTLENGVTPAGYIYWPNAGVFIHPMALQQQLLYYQRMAATNNYTLPSHSPRPSTESIANLKPASELRKLAPKIRPKRQEQEDHGTHSPELKTKRNASNSSDKTPIKRKRSAIFIPPIPTENQTNPATEVSICKFKFTGGAKPSLQEKKMLSVDSGGNFRYYSGTGDKSMRGYEFFPRETLQQQVESAHGSSTGAFLQASGEKIFPPPIDFTGKQGTSDGLLTPELTNPNLNNVQDINSRHKKRKSRKSLQREKLEQTFKEKGFLIQTQQLESAEGATYCKFRQLRKFTRYLFRSWKDYLPGSVRELNEGEEESEHDIEDLARLSANEMGSSDLNGPL</sequence>
<feature type="region of interest" description="Disordered" evidence="1">
    <location>
        <begin position="392"/>
        <end position="468"/>
    </location>
</feature>
<feature type="compositionally biased region" description="Low complexity" evidence="1">
    <location>
        <begin position="568"/>
        <end position="580"/>
    </location>
</feature>
<feature type="region of interest" description="Disordered" evidence="1">
    <location>
        <begin position="560"/>
        <end position="600"/>
    </location>
</feature>
<dbReference type="AlphaFoldDB" id="A0AAN7ZEV4"/>
<feature type="compositionally biased region" description="Polar residues" evidence="1">
    <location>
        <begin position="392"/>
        <end position="405"/>
    </location>
</feature>
<accession>A0AAN7ZEV4</accession>
<feature type="region of interest" description="Disordered" evidence="1">
    <location>
        <begin position="1"/>
        <end position="41"/>
    </location>
</feature>
<feature type="compositionally biased region" description="Polar residues" evidence="1">
    <location>
        <begin position="1"/>
        <end position="28"/>
    </location>
</feature>
<feature type="region of interest" description="Disordered" evidence="1">
    <location>
        <begin position="248"/>
        <end position="272"/>
    </location>
</feature>
<evidence type="ECO:0000313" key="3">
    <source>
        <dbReference type="Proteomes" id="UP001329430"/>
    </source>
</evidence>
<organism evidence="2 3">
    <name type="scientific">Pyrocoelia pectoralis</name>
    <dbReference type="NCBI Taxonomy" id="417401"/>
    <lineage>
        <taxon>Eukaryota</taxon>
        <taxon>Metazoa</taxon>
        <taxon>Ecdysozoa</taxon>
        <taxon>Arthropoda</taxon>
        <taxon>Hexapoda</taxon>
        <taxon>Insecta</taxon>
        <taxon>Pterygota</taxon>
        <taxon>Neoptera</taxon>
        <taxon>Endopterygota</taxon>
        <taxon>Coleoptera</taxon>
        <taxon>Polyphaga</taxon>
        <taxon>Elateriformia</taxon>
        <taxon>Elateroidea</taxon>
        <taxon>Lampyridae</taxon>
        <taxon>Lampyrinae</taxon>
        <taxon>Pyrocoelia</taxon>
    </lineage>
</organism>
<feature type="region of interest" description="Disordered" evidence="1">
    <location>
        <begin position="212"/>
        <end position="231"/>
    </location>
</feature>
<evidence type="ECO:0000256" key="1">
    <source>
        <dbReference type="SAM" id="MobiDB-lite"/>
    </source>
</evidence>
<dbReference type="Proteomes" id="UP001329430">
    <property type="component" value="Chromosome 5"/>
</dbReference>
<gene>
    <name evidence="2" type="ORF">RI129_007440</name>
</gene>
<keyword evidence="3" id="KW-1185">Reference proteome</keyword>
<proteinExistence type="predicted"/>
<feature type="compositionally biased region" description="Basic residues" evidence="1">
    <location>
        <begin position="587"/>
        <end position="596"/>
    </location>
</feature>
<evidence type="ECO:0000313" key="2">
    <source>
        <dbReference type="EMBL" id="KAK5643595.1"/>
    </source>
</evidence>
<feature type="compositionally biased region" description="Basic and acidic residues" evidence="1">
    <location>
        <begin position="424"/>
        <end position="440"/>
    </location>
</feature>
<comment type="caution">
    <text evidence="2">The sequence shown here is derived from an EMBL/GenBank/DDBJ whole genome shotgun (WGS) entry which is preliminary data.</text>
</comment>
<dbReference type="EMBL" id="JAVRBK010000005">
    <property type="protein sequence ID" value="KAK5643595.1"/>
    <property type="molecule type" value="Genomic_DNA"/>
</dbReference>
<reference evidence="2 3" key="1">
    <citation type="journal article" date="2024" name="Insects">
        <title>An Improved Chromosome-Level Genome Assembly of the Firefly Pyrocoelia pectoralis.</title>
        <authorList>
            <person name="Fu X."/>
            <person name="Meyer-Rochow V.B."/>
            <person name="Ballantyne L."/>
            <person name="Zhu X."/>
        </authorList>
    </citation>
    <scope>NUCLEOTIDE SEQUENCE [LARGE SCALE GENOMIC DNA]</scope>
    <source>
        <strain evidence="2">XCY_ONT2</strain>
    </source>
</reference>
<protein>
    <submittedName>
        <fullName evidence="2">Uncharacterized protein</fullName>
    </submittedName>
</protein>
<name>A0AAN7ZEV4_9COLE</name>